<dbReference type="InterPro" id="IPR036249">
    <property type="entry name" value="Thioredoxin-like_sf"/>
</dbReference>
<name>A0A918T2M4_9GAMM</name>
<dbReference type="PANTHER" id="PTHR13887:SF41">
    <property type="entry name" value="THIOREDOXIN SUPERFAMILY PROTEIN"/>
    <property type="match status" value="1"/>
</dbReference>
<organism evidence="2 3">
    <name type="scientific">Cognatilysobacter bugurensis</name>
    <dbReference type="NCBI Taxonomy" id="543356"/>
    <lineage>
        <taxon>Bacteria</taxon>
        <taxon>Pseudomonadati</taxon>
        <taxon>Pseudomonadota</taxon>
        <taxon>Gammaproteobacteria</taxon>
        <taxon>Lysobacterales</taxon>
        <taxon>Lysobacteraceae</taxon>
        <taxon>Cognatilysobacter</taxon>
    </lineage>
</organism>
<evidence type="ECO:0000259" key="1">
    <source>
        <dbReference type="Pfam" id="PF01323"/>
    </source>
</evidence>
<dbReference type="Gene3D" id="3.40.30.10">
    <property type="entry name" value="Glutaredoxin"/>
    <property type="match status" value="1"/>
</dbReference>
<comment type="caution">
    <text evidence="2">The sequence shown here is derived from an EMBL/GenBank/DDBJ whole genome shotgun (WGS) entry which is preliminary data.</text>
</comment>
<dbReference type="GO" id="GO:0016491">
    <property type="term" value="F:oxidoreductase activity"/>
    <property type="evidence" value="ECO:0007669"/>
    <property type="project" value="InterPro"/>
</dbReference>
<dbReference type="EMBL" id="BMYD01000002">
    <property type="protein sequence ID" value="GHA80427.1"/>
    <property type="molecule type" value="Genomic_DNA"/>
</dbReference>
<dbReference type="RefSeq" id="WP_189455535.1">
    <property type="nucleotide sequence ID" value="NZ_BMYD01000002.1"/>
</dbReference>
<dbReference type="Pfam" id="PF01323">
    <property type="entry name" value="DSBA"/>
    <property type="match status" value="1"/>
</dbReference>
<dbReference type="AlphaFoldDB" id="A0A918T2M4"/>
<sequence length="205" mass="22755">MSARPEIRIDVWSDFVCPFCLLEEPVLDALKAEYGDRLEIAWRAYELRPDPVPTLDPDGEYLHDIWARAVYPMAADRGMPIKLPPVQPRSRLAHEATHHAREHGLDDAVRRAIFNAFFEDGRDIGQIDTLVDIGAAHGLDAVALRNALERGTHTAAVLADQREAQALGLRGVPALRLQRMDGDGRAMLVSGAQPLDMVRRAIAQL</sequence>
<dbReference type="SUPFAM" id="SSF52833">
    <property type="entry name" value="Thioredoxin-like"/>
    <property type="match status" value="1"/>
</dbReference>
<dbReference type="PANTHER" id="PTHR13887">
    <property type="entry name" value="GLUTATHIONE S-TRANSFERASE KAPPA"/>
    <property type="match status" value="1"/>
</dbReference>
<evidence type="ECO:0000313" key="3">
    <source>
        <dbReference type="Proteomes" id="UP000646426"/>
    </source>
</evidence>
<dbReference type="CDD" id="cd03024">
    <property type="entry name" value="DsbA_FrnE"/>
    <property type="match status" value="1"/>
</dbReference>
<evidence type="ECO:0000313" key="2">
    <source>
        <dbReference type="EMBL" id="GHA80427.1"/>
    </source>
</evidence>
<dbReference type="Proteomes" id="UP000646426">
    <property type="component" value="Unassembled WGS sequence"/>
</dbReference>
<keyword evidence="3" id="KW-1185">Reference proteome</keyword>
<reference evidence="2" key="2">
    <citation type="submission" date="2020-09" db="EMBL/GenBank/DDBJ databases">
        <authorList>
            <person name="Sun Q."/>
            <person name="Kim S."/>
        </authorList>
    </citation>
    <scope>NUCLEOTIDE SEQUENCE</scope>
    <source>
        <strain evidence="2">KCTC 23077</strain>
    </source>
</reference>
<dbReference type="InterPro" id="IPR001853">
    <property type="entry name" value="DSBA-like_thioredoxin_dom"/>
</dbReference>
<protein>
    <submittedName>
        <fullName evidence="2">DSBA oxidoreductase</fullName>
    </submittedName>
</protein>
<gene>
    <name evidence="2" type="ORF">GCM10007067_17750</name>
</gene>
<proteinExistence type="predicted"/>
<accession>A0A918T2M4</accession>
<reference evidence="2" key="1">
    <citation type="journal article" date="2014" name="Int. J. Syst. Evol. Microbiol.">
        <title>Complete genome sequence of Corynebacterium casei LMG S-19264T (=DSM 44701T), isolated from a smear-ripened cheese.</title>
        <authorList>
            <consortium name="US DOE Joint Genome Institute (JGI-PGF)"/>
            <person name="Walter F."/>
            <person name="Albersmeier A."/>
            <person name="Kalinowski J."/>
            <person name="Ruckert C."/>
        </authorList>
    </citation>
    <scope>NUCLEOTIDE SEQUENCE</scope>
    <source>
        <strain evidence="2">KCTC 23077</strain>
    </source>
</reference>
<feature type="domain" description="DSBA-like thioredoxin" evidence="1">
    <location>
        <begin position="9"/>
        <end position="203"/>
    </location>
</feature>